<feature type="region of interest" description="Disordered" evidence="1">
    <location>
        <begin position="132"/>
        <end position="342"/>
    </location>
</feature>
<evidence type="ECO:0000313" key="3">
    <source>
        <dbReference type="EMBL" id="ETO17985.1"/>
    </source>
</evidence>
<proteinExistence type="predicted"/>
<dbReference type="Proteomes" id="UP000023152">
    <property type="component" value="Unassembled WGS sequence"/>
</dbReference>
<keyword evidence="4" id="KW-1185">Reference proteome</keyword>
<feature type="chain" id="PRO_5004975223" evidence="2">
    <location>
        <begin position="26"/>
        <end position="342"/>
    </location>
</feature>
<protein>
    <submittedName>
        <fullName evidence="3">Uncharacterized protein</fullName>
    </submittedName>
</protein>
<organism evidence="3 4">
    <name type="scientific">Reticulomyxa filosa</name>
    <dbReference type="NCBI Taxonomy" id="46433"/>
    <lineage>
        <taxon>Eukaryota</taxon>
        <taxon>Sar</taxon>
        <taxon>Rhizaria</taxon>
        <taxon>Retaria</taxon>
        <taxon>Foraminifera</taxon>
        <taxon>Monothalamids</taxon>
        <taxon>Reticulomyxidae</taxon>
        <taxon>Reticulomyxa</taxon>
    </lineage>
</organism>
<dbReference type="EMBL" id="ASPP01015671">
    <property type="protein sequence ID" value="ETO17985.1"/>
    <property type="molecule type" value="Genomic_DNA"/>
</dbReference>
<feature type="signal peptide" evidence="2">
    <location>
        <begin position="1"/>
        <end position="25"/>
    </location>
</feature>
<keyword evidence="2" id="KW-0732">Signal</keyword>
<accession>X6MY28</accession>
<feature type="compositionally biased region" description="Polar residues" evidence="1">
    <location>
        <begin position="269"/>
        <end position="285"/>
    </location>
</feature>
<name>X6MY28_RETFI</name>
<dbReference type="AlphaFoldDB" id="X6MY28"/>
<feature type="compositionally biased region" description="Acidic residues" evidence="1">
    <location>
        <begin position="179"/>
        <end position="231"/>
    </location>
</feature>
<comment type="caution">
    <text evidence="3">The sequence shown here is derived from an EMBL/GenBank/DDBJ whole genome shotgun (WGS) entry which is preliminary data.</text>
</comment>
<reference evidence="3 4" key="1">
    <citation type="journal article" date="2013" name="Curr. Biol.">
        <title>The Genome of the Foraminiferan Reticulomyxa filosa.</title>
        <authorList>
            <person name="Glockner G."/>
            <person name="Hulsmann N."/>
            <person name="Schleicher M."/>
            <person name="Noegel A.A."/>
            <person name="Eichinger L."/>
            <person name="Gallinger C."/>
            <person name="Pawlowski J."/>
            <person name="Sierra R."/>
            <person name="Euteneuer U."/>
            <person name="Pillet L."/>
            <person name="Moustafa A."/>
            <person name="Platzer M."/>
            <person name="Groth M."/>
            <person name="Szafranski K."/>
            <person name="Schliwa M."/>
        </authorList>
    </citation>
    <scope>NUCLEOTIDE SEQUENCE [LARGE SCALE GENOMIC DNA]</scope>
</reference>
<feature type="non-terminal residue" evidence="3">
    <location>
        <position position="1"/>
    </location>
</feature>
<sequence length="342" mass="37878">YKNHCCLFCFFPFLIFLHLSGLASKTKVVASQLGEKASVASSKVKEQLQDPELSNKLSQSASHSWTAVSSNVSSWWTSAQKSALLYIRTLVDENEDNGDIQLYNPDNSIKQQSGKYSGQALSSETFFERNNMPNASSAAKTGNGLNSQKSSGGYGSNVKRTIDQTKPTVVNSIKKNDNDNDLNGDDNDWGFQEEEQQREEEEEETKPEPEPGTELEQEQEQEQEQDDDDIDAILQNRPKNIKPLAKSQPQSQSSQRKKNDISEGVKNLNLKSSQNSGISRPTANVSKKDLATVDLDGFSDDEVPTANASNQQSEKDNKQKNSANTQNGKTVTLADDDDWGWN</sequence>
<feature type="compositionally biased region" description="Polar residues" evidence="1">
    <location>
        <begin position="320"/>
        <end position="330"/>
    </location>
</feature>
<feature type="compositionally biased region" description="Polar residues" evidence="1">
    <location>
        <begin position="132"/>
        <end position="151"/>
    </location>
</feature>
<feature type="compositionally biased region" description="Polar residues" evidence="1">
    <location>
        <begin position="164"/>
        <end position="173"/>
    </location>
</feature>
<evidence type="ECO:0000256" key="1">
    <source>
        <dbReference type="SAM" id="MobiDB-lite"/>
    </source>
</evidence>
<evidence type="ECO:0000256" key="2">
    <source>
        <dbReference type="SAM" id="SignalP"/>
    </source>
</evidence>
<gene>
    <name evidence="3" type="ORF">RFI_19311</name>
</gene>
<evidence type="ECO:0000313" key="4">
    <source>
        <dbReference type="Proteomes" id="UP000023152"/>
    </source>
</evidence>